<feature type="region of interest" description="Disordered" evidence="1">
    <location>
        <begin position="1"/>
        <end position="74"/>
    </location>
</feature>
<accession>A0AAW1DHT7</accession>
<feature type="domain" description="DUF4485" evidence="2">
    <location>
        <begin position="80"/>
        <end position="162"/>
    </location>
</feature>
<sequence length="360" mass="40759">MSTQQGKDDQSGESARKPRPSGLKRPRLSKQVLRDEDVRRTRFYLPPPMSRDPSSKRRDNQPSNESSITSVSCGPTMDSLNTEFIYYSTLLKDILPAMSRIEDKNTLLPWVRRLYAPEYHSTALRSKRNRHLLQLCLSMLCDEVLPCFLTEPFEDRPLPKLEDMAKIKTPQARWESEQYWQELIADLPEKVAKMGCSVHDSCGQDSDEEGYKPRTGTLLDQEFMYFLHMAKPYAALIPHPAGKAKVALWLQTLATIRVTSCLAMKGIRNDYMQTLLGYIHDLRVTGPFQDYPSRESPLPPLTELAKLYPNASVMGITNPGCAEADEFIASQPKPENGAFCYVAVTGNLTNFVTTSPFARQ</sequence>
<proteinExistence type="predicted"/>
<feature type="compositionally biased region" description="Basic and acidic residues" evidence="1">
    <location>
        <begin position="1"/>
        <end position="16"/>
    </location>
</feature>
<comment type="caution">
    <text evidence="3">The sequence shown here is derived from an EMBL/GenBank/DDBJ whole genome shotgun (WGS) entry which is preliminary data.</text>
</comment>
<dbReference type="AlphaFoldDB" id="A0AAW1DHT7"/>
<protein>
    <recommendedName>
        <fullName evidence="2">DUF4485 domain-containing protein</fullName>
    </recommendedName>
</protein>
<reference evidence="3 4" key="1">
    <citation type="submission" date="2022-12" db="EMBL/GenBank/DDBJ databases">
        <title>Chromosome-level genome assembly of true bugs.</title>
        <authorList>
            <person name="Ma L."/>
            <person name="Li H."/>
        </authorList>
    </citation>
    <scope>NUCLEOTIDE SEQUENCE [LARGE SCALE GENOMIC DNA]</scope>
    <source>
        <strain evidence="3">Lab_2022b</strain>
    </source>
</reference>
<dbReference type="EMBL" id="JAPXFL010000003">
    <property type="protein sequence ID" value="KAK9509615.1"/>
    <property type="molecule type" value="Genomic_DNA"/>
</dbReference>
<evidence type="ECO:0000313" key="4">
    <source>
        <dbReference type="Proteomes" id="UP001461498"/>
    </source>
</evidence>
<gene>
    <name evidence="3" type="ORF">O3M35_006885</name>
</gene>
<dbReference type="Pfam" id="PF14846">
    <property type="entry name" value="DUF4485"/>
    <property type="match status" value="2"/>
</dbReference>
<evidence type="ECO:0000256" key="1">
    <source>
        <dbReference type="SAM" id="MobiDB-lite"/>
    </source>
</evidence>
<organism evidence="3 4">
    <name type="scientific">Rhynocoris fuscipes</name>
    <dbReference type="NCBI Taxonomy" id="488301"/>
    <lineage>
        <taxon>Eukaryota</taxon>
        <taxon>Metazoa</taxon>
        <taxon>Ecdysozoa</taxon>
        <taxon>Arthropoda</taxon>
        <taxon>Hexapoda</taxon>
        <taxon>Insecta</taxon>
        <taxon>Pterygota</taxon>
        <taxon>Neoptera</taxon>
        <taxon>Paraneoptera</taxon>
        <taxon>Hemiptera</taxon>
        <taxon>Heteroptera</taxon>
        <taxon>Panheteroptera</taxon>
        <taxon>Cimicomorpha</taxon>
        <taxon>Reduviidae</taxon>
        <taxon>Harpactorinae</taxon>
        <taxon>Harpactorini</taxon>
        <taxon>Rhynocoris</taxon>
    </lineage>
</organism>
<feature type="compositionally biased region" description="Basic residues" evidence="1">
    <location>
        <begin position="17"/>
        <end position="28"/>
    </location>
</feature>
<feature type="domain" description="DUF4485" evidence="2">
    <location>
        <begin position="219"/>
        <end position="303"/>
    </location>
</feature>
<evidence type="ECO:0000313" key="3">
    <source>
        <dbReference type="EMBL" id="KAK9509615.1"/>
    </source>
</evidence>
<dbReference type="InterPro" id="IPR027831">
    <property type="entry name" value="DUF4485"/>
</dbReference>
<evidence type="ECO:0000259" key="2">
    <source>
        <dbReference type="Pfam" id="PF14846"/>
    </source>
</evidence>
<name>A0AAW1DHT7_9HEMI</name>
<dbReference type="Proteomes" id="UP001461498">
    <property type="component" value="Unassembled WGS sequence"/>
</dbReference>
<feature type="compositionally biased region" description="Polar residues" evidence="1">
    <location>
        <begin position="61"/>
        <end position="74"/>
    </location>
</feature>
<keyword evidence="4" id="KW-1185">Reference proteome</keyword>